<keyword evidence="2" id="KW-1185">Reference proteome</keyword>
<reference evidence="1" key="1">
    <citation type="submission" date="2025-08" db="UniProtKB">
        <authorList>
            <consortium name="Ensembl"/>
        </authorList>
    </citation>
    <scope>IDENTIFICATION</scope>
</reference>
<protein>
    <submittedName>
        <fullName evidence="1">Uncharacterized protein</fullName>
    </submittedName>
</protein>
<dbReference type="Proteomes" id="UP000694562">
    <property type="component" value="Unplaced"/>
</dbReference>
<accession>A0A8C4UTA4</accession>
<dbReference type="Ensembl" id="ENSFTIT00000018457.1">
    <property type="protein sequence ID" value="ENSFTIP00000017713.1"/>
    <property type="gene ID" value="ENSFTIG00000011729.1"/>
</dbReference>
<evidence type="ECO:0000313" key="2">
    <source>
        <dbReference type="Proteomes" id="UP000694562"/>
    </source>
</evidence>
<proteinExistence type="predicted"/>
<evidence type="ECO:0000313" key="1">
    <source>
        <dbReference type="Ensembl" id="ENSFTIP00000017713.1"/>
    </source>
</evidence>
<sequence>LKAVTTLKAGKQVLQAQASLRTGTEEPFSSPHPIPAQTGAQLCTEEGSGTKARETPPGSWRGGHFGSCEMPPMAWICICCCRCQPEAGSCLMPFS</sequence>
<organism evidence="1 2">
    <name type="scientific">Falco tinnunculus</name>
    <name type="common">Common kestrel</name>
    <dbReference type="NCBI Taxonomy" id="100819"/>
    <lineage>
        <taxon>Eukaryota</taxon>
        <taxon>Metazoa</taxon>
        <taxon>Chordata</taxon>
        <taxon>Craniata</taxon>
        <taxon>Vertebrata</taxon>
        <taxon>Euteleostomi</taxon>
        <taxon>Archelosauria</taxon>
        <taxon>Archosauria</taxon>
        <taxon>Dinosauria</taxon>
        <taxon>Saurischia</taxon>
        <taxon>Theropoda</taxon>
        <taxon>Coelurosauria</taxon>
        <taxon>Aves</taxon>
        <taxon>Neognathae</taxon>
        <taxon>Neoaves</taxon>
        <taxon>Telluraves</taxon>
        <taxon>Australaves</taxon>
        <taxon>Falconiformes</taxon>
        <taxon>Falconidae</taxon>
        <taxon>Falco</taxon>
    </lineage>
</organism>
<reference evidence="1" key="2">
    <citation type="submission" date="2025-09" db="UniProtKB">
        <authorList>
            <consortium name="Ensembl"/>
        </authorList>
    </citation>
    <scope>IDENTIFICATION</scope>
</reference>
<name>A0A8C4UTA4_FALTI</name>
<dbReference type="AlphaFoldDB" id="A0A8C4UTA4"/>